<evidence type="ECO:0000259" key="3">
    <source>
        <dbReference type="Pfam" id="PF15420"/>
    </source>
</evidence>
<keyword evidence="5" id="KW-1185">Reference proteome</keyword>
<feature type="transmembrane region" description="Helical" evidence="1">
    <location>
        <begin position="74"/>
        <end position="94"/>
    </location>
</feature>
<evidence type="ECO:0000259" key="2">
    <source>
        <dbReference type="Pfam" id="PF10081"/>
    </source>
</evidence>
<dbReference type="InterPro" id="IPR027788">
    <property type="entry name" value="Alpha/beta-hydrolase_N_dom"/>
</dbReference>
<name>A0ABT4JA21_9RHOB</name>
<dbReference type="Proteomes" id="UP001149822">
    <property type="component" value="Unassembled WGS sequence"/>
</dbReference>
<feature type="transmembrane region" description="Helical" evidence="1">
    <location>
        <begin position="6"/>
        <end position="26"/>
    </location>
</feature>
<organism evidence="4 5">
    <name type="scientific">Paracoccus benzoatiresistens</name>
    <dbReference type="NCBI Taxonomy" id="2997341"/>
    <lineage>
        <taxon>Bacteria</taxon>
        <taxon>Pseudomonadati</taxon>
        <taxon>Pseudomonadota</taxon>
        <taxon>Alphaproteobacteria</taxon>
        <taxon>Rhodobacterales</taxon>
        <taxon>Paracoccaceae</taxon>
        <taxon>Paracoccus</taxon>
    </lineage>
</organism>
<gene>
    <name evidence="4" type="ORF">OU682_20245</name>
</gene>
<evidence type="ECO:0000256" key="1">
    <source>
        <dbReference type="SAM" id="Phobius"/>
    </source>
</evidence>
<evidence type="ECO:0000313" key="5">
    <source>
        <dbReference type="Proteomes" id="UP001149822"/>
    </source>
</evidence>
<evidence type="ECO:0000313" key="4">
    <source>
        <dbReference type="EMBL" id="MCZ0963929.1"/>
    </source>
</evidence>
<comment type="caution">
    <text evidence="4">The sequence shown here is derived from an EMBL/GenBank/DDBJ whole genome shotgun (WGS) entry which is preliminary data.</text>
</comment>
<feature type="transmembrane region" description="Helical" evidence="1">
    <location>
        <begin position="115"/>
        <end position="138"/>
    </location>
</feature>
<feature type="domain" description="Alpha/beta-hydrolase catalytic" evidence="2">
    <location>
        <begin position="249"/>
        <end position="536"/>
    </location>
</feature>
<feature type="transmembrane region" description="Helical" evidence="1">
    <location>
        <begin position="38"/>
        <end position="62"/>
    </location>
</feature>
<keyword evidence="1" id="KW-0812">Transmembrane</keyword>
<keyword evidence="1" id="KW-0472">Membrane</keyword>
<dbReference type="Pfam" id="PF10081">
    <property type="entry name" value="Abhydrolase_9"/>
    <property type="match status" value="1"/>
</dbReference>
<protein>
    <submittedName>
        <fullName evidence="4">Alpha/beta-hydrolase family protein</fullName>
    </submittedName>
</protein>
<dbReference type="EMBL" id="JAPTYD010000057">
    <property type="protein sequence ID" value="MCZ0963929.1"/>
    <property type="molecule type" value="Genomic_DNA"/>
</dbReference>
<dbReference type="InterPro" id="IPR027787">
    <property type="entry name" value="Alpha/beta-hydrolase_catalytic"/>
</dbReference>
<keyword evidence="1" id="KW-1133">Transmembrane helix</keyword>
<dbReference type="Pfam" id="PF15420">
    <property type="entry name" value="Abhydrolase_9_N"/>
    <property type="match status" value="1"/>
</dbReference>
<feature type="transmembrane region" description="Helical" evidence="1">
    <location>
        <begin position="158"/>
        <end position="176"/>
    </location>
</feature>
<reference evidence="4" key="1">
    <citation type="submission" date="2022-12" db="EMBL/GenBank/DDBJ databases">
        <title>Paracoccus sp. EF6 isolated from a lake water.</title>
        <authorList>
            <person name="Liu H."/>
        </authorList>
    </citation>
    <scope>NUCLEOTIDE SEQUENCE</scope>
    <source>
        <strain evidence="4">EF6</strain>
    </source>
</reference>
<sequence length="551" mass="60004">MDRNRFFKVFLLPLYLGLVLFAASLTPSLIPRGWLVQGILGGLVAALGYMIGRFLLSLWHAIELPVLRGRAATIAHLLTGLPAAAFLVFCLAHARNWQNGIRSRMGMDLIDSVDVPNMVLVALAVFTVLMIAGALVQWAFDRLRAWLYLHMPRRTADMAGLLLVTLALLLVTRDGVLDRVIRGLDRSYTAAQDLFDTAPPPPANPRTPGAAASLIDWGAMGQPGRNFVTQGPDAEDIAAFSGRSALDPIRVYVGLAEAETAQVRADRALAELLRLGAFERKVLIVAMPTGTGWLDPGSFDVVEYMHGGDIASVAVQYSYLQSPMALLLETQAGLEQARTLIGTVHGHWRSLPPDSRPRLYIHGLSLGAWASMYGTDLFALLDNPIHGALWAGPPFPSARWHEAMAERDPASPYVAPRVGEGRLIRFASHTQDAGGSRGWGDMRLLFLQYSSDPIVFYEPSSVWRAPAWMGEPPAADVSPDLRFTPVVTQFQLVADMILATSAPEGHGHSYYARDYIGPWVAVTDPEGWTADDSARLAAHCNNGFQHGCDNG</sequence>
<accession>A0ABT4JA21</accession>
<proteinExistence type="predicted"/>
<dbReference type="RefSeq" id="WP_268944026.1">
    <property type="nucleotide sequence ID" value="NZ_JAPTYD010000057.1"/>
</dbReference>
<feature type="domain" description="Alpha/beta-hydrolase N-terminal" evidence="3">
    <location>
        <begin position="25"/>
        <end position="232"/>
    </location>
</feature>